<gene>
    <name evidence="1" type="ORF">LWI29_002323</name>
</gene>
<accession>A0AA39VMV6</accession>
<evidence type="ECO:0000313" key="1">
    <source>
        <dbReference type="EMBL" id="KAK0583738.1"/>
    </source>
</evidence>
<comment type="caution">
    <text evidence="1">The sequence shown here is derived from an EMBL/GenBank/DDBJ whole genome shotgun (WGS) entry which is preliminary data.</text>
</comment>
<dbReference type="Proteomes" id="UP001168877">
    <property type="component" value="Unassembled WGS sequence"/>
</dbReference>
<organism evidence="1 2">
    <name type="scientific">Acer saccharum</name>
    <name type="common">Sugar maple</name>
    <dbReference type="NCBI Taxonomy" id="4024"/>
    <lineage>
        <taxon>Eukaryota</taxon>
        <taxon>Viridiplantae</taxon>
        <taxon>Streptophyta</taxon>
        <taxon>Embryophyta</taxon>
        <taxon>Tracheophyta</taxon>
        <taxon>Spermatophyta</taxon>
        <taxon>Magnoliopsida</taxon>
        <taxon>eudicotyledons</taxon>
        <taxon>Gunneridae</taxon>
        <taxon>Pentapetalae</taxon>
        <taxon>rosids</taxon>
        <taxon>malvids</taxon>
        <taxon>Sapindales</taxon>
        <taxon>Sapindaceae</taxon>
        <taxon>Hippocastanoideae</taxon>
        <taxon>Acereae</taxon>
        <taxon>Acer</taxon>
    </lineage>
</organism>
<reference evidence="1" key="1">
    <citation type="journal article" date="2022" name="Plant J.">
        <title>Strategies of tolerance reflected in two North American maple genomes.</title>
        <authorList>
            <person name="McEvoy S.L."/>
            <person name="Sezen U.U."/>
            <person name="Trouern-Trend A."/>
            <person name="McMahon S.M."/>
            <person name="Schaberg P.G."/>
            <person name="Yang J."/>
            <person name="Wegrzyn J.L."/>
            <person name="Swenson N.G."/>
        </authorList>
    </citation>
    <scope>NUCLEOTIDE SEQUENCE</scope>
    <source>
        <strain evidence="1">NS2018</strain>
    </source>
</reference>
<protein>
    <submittedName>
        <fullName evidence="1">Uncharacterized protein</fullName>
    </submittedName>
</protein>
<sequence>MHNDLQLEENYEVMENDMQQETNSKVIENDMQQETSNNQEVNLNPHAASTTITTTTTTYDMVVNGRPLKRMKRRVTADLYYFLTFPVVEGSGAME</sequence>
<dbReference type="EMBL" id="JAUESC010000383">
    <property type="protein sequence ID" value="KAK0583738.1"/>
    <property type="molecule type" value="Genomic_DNA"/>
</dbReference>
<name>A0AA39VMV6_ACESA</name>
<reference evidence="1" key="2">
    <citation type="submission" date="2023-06" db="EMBL/GenBank/DDBJ databases">
        <authorList>
            <person name="Swenson N.G."/>
            <person name="Wegrzyn J.L."/>
            <person name="Mcevoy S.L."/>
        </authorList>
    </citation>
    <scope>NUCLEOTIDE SEQUENCE</scope>
    <source>
        <strain evidence="1">NS2018</strain>
        <tissue evidence="1">Leaf</tissue>
    </source>
</reference>
<keyword evidence="2" id="KW-1185">Reference proteome</keyword>
<proteinExistence type="predicted"/>
<evidence type="ECO:0000313" key="2">
    <source>
        <dbReference type="Proteomes" id="UP001168877"/>
    </source>
</evidence>
<dbReference type="AlphaFoldDB" id="A0AA39VMV6"/>